<reference evidence="3 4" key="1">
    <citation type="submission" date="2024-10" db="EMBL/GenBank/DDBJ databases">
        <title>The Natural Products Discovery Center: Release of the First 8490 Sequenced Strains for Exploring Actinobacteria Biosynthetic Diversity.</title>
        <authorList>
            <person name="Kalkreuter E."/>
            <person name="Kautsar S.A."/>
            <person name="Yang D."/>
            <person name="Bader C.D."/>
            <person name="Teijaro C.N."/>
            <person name="Fluegel L."/>
            <person name="Davis C.M."/>
            <person name="Simpson J.R."/>
            <person name="Lauterbach L."/>
            <person name="Steele A.D."/>
            <person name="Gui C."/>
            <person name="Meng S."/>
            <person name="Li G."/>
            <person name="Viehrig K."/>
            <person name="Ye F."/>
            <person name="Su P."/>
            <person name="Kiefer A.F."/>
            <person name="Nichols A."/>
            <person name="Cepeda A.J."/>
            <person name="Yan W."/>
            <person name="Fan B."/>
            <person name="Jiang Y."/>
            <person name="Adhikari A."/>
            <person name="Zheng C.-J."/>
            <person name="Schuster L."/>
            <person name="Cowan T.M."/>
            <person name="Smanski M.J."/>
            <person name="Chevrette M.G."/>
            <person name="De Carvalho L.P.S."/>
            <person name="Shen B."/>
        </authorList>
    </citation>
    <scope>NUCLEOTIDE SEQUENCE [LARGE SCALE GENOMIC DNA]</scope>
    <source>
        <strain evidence="3 4">NPDC048320</strain>
    </source>
</reference>
<dbReference type="EMBL" id="JBICYV010000015">
    <property type="protein sequence ID" value="MFG3014308.1"/>
    <property type="molecule type" value="Genomic_DNA"/>
</dbReference>
<dbReference type="SUPFAM" id="SSF69279">
    <property type="entry name" value="Phage tail proteins"/>
    <property type="match status" value="1"/>
</dbReference>
<dbReference type="InterPro" id="IPR032490">
    <property type="entry name" value="DUF5047"/>
</dbReference>
<dbReference type="Pfam" id="PF16466">
    <property type="entry name" value="DUF5047"/>
    <property type="match status" value="1"/>
</dbReference>
<feature type="region of interest" description="Disordered" evidence="1">
    <location>
        <begin position="253"/>
        <end position="275"/>
    </location>
</feature>
<gene>
    <name evidence="3" type="ORF">ACGFZB_28595</name>
</gene>
<keyword evidence="4" id="KW-1185">Reference proteome</keyword>
<evidence type="ECO:0000313" key="4">
    <source>
        <dbReference type="Proteomes" id="UP001604267"/>
    </source>
</evidence>
<comment type="caution">
    <text evidence="3">The sequence shown here is derived from an EMBL/GenBank/DDBJ whole genome shotgun (WGS) entry which is preliminary data.</text>
</comment>
<sequence length="369" mass="38779">MYAVSSKFLQTLSTSHVMVAKVDAFYNGTLTASNLPFTDGSVTVDRGSKTRRTLSLTIAGNKLLPWAETDVLAAYGQQLVVSRGIRYSNGAEEWVPLGTFRINEPGGDVHSGPVTVSGASMECAIIDDKFQVPTTTRGQSRCVDAITTLIRQTLPSATVVNLTAGARNPAVAVANWDAGSDRWDAVTQIALAMRAEVYVDAQGRFVITDLPDVVNGPVAWNIAEGTGGNLISSGRSMPRTGVYNAVVASGENTASGSAPVSGTAKDTDSTSPTRWGGPFGKVTKFISSALFVSAGDCQAAAEYALFDATAPNVQTSISSLPNPALEGNDIIRLTHAGRKERYLVQSVTIPLTAEGQFSINLRGGKEDAT</sequence>
<name>A0ABW7BAT2_9ACTN</name>
<evidence type="ECO:0000259" key="2">
    <source>
        <dbReference type="Pfam" id="PF16466"/>
    </source>
</evidence>
<evidence type="ECO:0000256" key="1">
    <source>
        <dbReference type="SAM" id="MobiDB-lite"/>
    </source>
</evidence>
<dbReference type="RefSeq" id="WP_392820867.1">
    <property type="nucleotide sequence ID" value="NZ_JBICYV010000015.1"/>
</dbReference>
<accession>A0ABW7BAT2</accession>
<proteinExistence type="predicted"/>
<feature type="domain" description="DUF5047" evidence="2">
    <location>
        <begin position="40"/>
        <end position="163"/>
    </location>
</feature>
<dbReference type="Proteomes" id="UP001604267">
    <property type="component" value="Unassembled WGS sequence"/>
</dbReference>
<organism evidence="3 4">
    <name type="scientific">Streptomyces cinerochromogenes</name>
    <dbReference type="NCBI Taxonomy" id="66422"/>
    <lineage>
        <taxon>Bacteria</taxon>
        <taxon>Bacillati</taxon>
        <taxon>Actinomycetota</taxon>
        <taxon>Actinomycetes</taxon>
        <taxon>Kitasatosporales</taxon>
        <taxon>Streptomycetaceae</taxon>
        <taxon>Streptomyces</taxon>
    </lineage>
</organism>
<evidence type="ECO:0000313" key="3">
    <source>
        <dbReference type="EMBL" id="MFG3014308.1"/>
    </source>
</evidence>
<protein>
    <submittedName>
        <fullName evidence="3">DUF5047 domain-containing protein</fullName>
    </submittedName>
</protein>